<keyword evidence="4" id="KW-1185">Reference proteome</keyword>
<organism evidence="3 4">
    <name type="scientific">Roseivivax lentus</name>
    <dbReference type="NCBI Taxonomy" id="633194"/>
    <lineage>
        <taxon>Bacteria</taxon>
        <taxon>Pseudomonadati</taxon>
        <taxon>Pseudomonadota</taxon>
        <taxon>Alphaproteobacteria</taxon>
        <taxon>Rhodobacterales</taxon>
        <taxon>Roseobacteraceae</taxon>
        <taxon>Roseivivax</taxon>
    </lineage>
</organism>
<evidence type="ECO:0000259" key="2">
    <source>
        <dbReference type="Pfam" id="PF01627"/>
    </source>
</evidence>
<dbReference type="Proteomes" id="UP000186684">
    <property type="component" value="Unassembled WGS sequence"/>
</dbReference>
<dbReference type="RefSeq" id="WP_143526227.1">
    <property type="nucleotide sequence ID" value="NZ_FTOQ01000011.1"/>
</dbReference>
<dbReference type="SUPFAM" id="SSF47226">
    <property type="entry name" value="Histidine-containing phosphotransfer domain, HPT domain"/>
    <property type="match status" value="1"/>
</dbReference>
<proteinExistence type="predicted"/>
<accession>A0A1N7NXK0</accession>
<feature type="domain" description="HPt" evidence="2">
    <location>
        <begin position="65"/>
        <end position="132"/>
    </location>
</feature>
<dbReference type="InterPro" id="IPR036641">
    <property type="entry name" value="HPT_dom_sf"/>
</dbReference>
<protein>
    <submittedName>
        <fullName evidence="3">HPt (Histidine-containing phosphotransfer) domain-containing protein</fullName>
    </submittedName>
</protein>
<dbReference type="Pfam" id="PF01627">
    <property type="entry name" value="Hpt"/>
    <property type="match status" value="1"/>
</dbReference>
<dbReference type="GO" id="GO:0004672">
    <property type="term" value="F:protein kinase activity"/>
    <property type="evidence" value="ECO:0007669"/>
    <property type="project" value="UniProtKB-ARBA"/>
</dbReference>
<evidence type="ECO:0000256" key="1">
    <source>
        <dbReference type="ARBA" id="ARBA00023012"/>
    </source>
</evidence>
<evidence type="ECO:0000313" key="4">
    <source>
        <dbReference type="Proteomes" id="UP000186684"/>
    </source>
</evidence>
<sequence length="157" mass="16369">MRLGFLKKLSDRDRPAATPAAEAAPAPDAPDAIAVIDDADALVVIDLSRLGELMQVLSTDAVRQLILIFLSETEAELPAAPVAPEETAATARRVHKLAGTAAVLGAQRFHAALGTAETALKSGECGPIEAAIADVHRVWAATKARLEMLDLDTGVVT</sequence>
<evidence type="ECO:0000313" key="3">
    <source>
        <dbReference type="EMBL" id="SIT03050.1"/>
    </source>
</evidence>
<name>A0A1N7NXK0_9RHOB</name>
<keyword evidence="1" id="KW-0902">Two-component regulatory system</keyword>
<reference evidence="4" key="1">
    <citation type="submission" date="2017-01" db="EMBL/GenBank/DDBJ databases">
        <authorList>
            <person name="Varghese N."/>
            <person name="Submissions S."/>
        </authorList>
    </citation>
    <scope>NUCLEOTIDE SEQUENCE [LARGE SCALE GENOMIC DNA]</scope>
    <source>
        <strain evidence="4">DSM 29430</strain>
    </source>
</reference>
<dbReference type="OrthoDB" id="9997675at2"/>
<dbReference type="InterPro" id="IPR008207">
    <property type="entry name" value="Sig_transdc_His_kin_Hpt_dom"/>
</dbReference>
<dbReference type="STRING" id="633194.SAMN05421759_1112"/>
<dbReference type="EMBL" id="FTOQ01000011">
    <property type="protein sequence ID" value="SIT03050.1"/>
    <property type="molecule type" value="Genomic_DNA"/>
</dbReference>
<dbReference type="AlphaFoldDB" id="A0A1N7NXK0"/>
<dbReference type="GO" id="GO:0000160">
    <property type="term" value="P:phosphorelay signal transduction system"/>
    <property type="evidence" value="ECO:0007669"/>
    <property type="project" value="UniProtKB-KW"/>
</dbReference>
<dbReference type="Gene3D" id="1.20.120.160">
    <property type="entry name" value="HPT domain"/>
    <property type="match status" value="1"/>
</dbReference>
<gene>
    <name evidence="3" type="ORF">SAMN05421759_1112</name>
</gene>